<keyword evidence="1" id="KW-1133">Transmembrane helix</keyword>
<protein>
    <submittedName>
        <fullName evidence="2">Uncharacterized protein</fullName>
    </submittedName>
</protein>
<reference evidence="2" key="1">
    <citation type="submission" date="2022-07" db="EMBL/GenBank/DDBJ databases">
        <authorList>
            <person name="Macas J."/>
            <person name="Novak P."/>
            <person name="Neumann P."/>
        </authorList>
    </citation>
    <scope>NUCLEOTIDE SEQUENCE</scope>
</reference>
<keyword evidence="1" id="KW-0472">Membrane</keyword>
<evidence type="ECO:0000313" key="2">
    <source>
        <dbReference type="EMBL" id="CAH9096561.1"/>
    </source>
</evidence>
<sequence>MVALSENALLGALVLAVSFFYDKSPSSDANTRRNYIQLILKISIGFTSVAFVGAEILFVVGYVQLQKGEICGTPMYLKILRGAAGLCFVQFVSALVYGSLIFSLFDTVWS</sequence>
<name>A0A9P1EDI5_CUSEU</name>
<keyword evidence="3" id="KW-1185">Reference proteome</keyword>
<feature type="transmembrane region" description="Helical" evidence="1">
    <location>
        <begin position="83"/>
        <end position="105"/>
    </location>
</feature>
<proteinExistence type="predicted"/>
<dbReference type="Proteomes" id="UP001152484">
    <property type="component" value="Unassembled WGS sequence"/>
</dbReference>
<gene>
    <name evidence="2" type="ORF">CEURO_LOCUS13454</name>
</gene>
<dbReference type="EMBL" id="CAMAPE010000035">
    <property type="protein sequence ID" value="CAH9096561.1"/>
    <property type="molecule type" value="Genomic_DNA"/>
</dbReference>
<dbReference type="AlphaFoldDB" id="A0A9P1EDI5"/>
<evidence type="ECO:0000256" key="1">
    <source>
        <dbReference type="SAM" id="Phobius"/>
    </source>
</evidence>
<keyword evidence="1" id="KW-0812">Transmembrane</keyword>
<organism evidence="2 3">
    <name type="scientific">Cuscuta europaea</name>
    <name type="common">European dodder</name>
    <dbReference type="NCBI Taxonomy" id="41803"/>
    <lineage>
        <taxon>Eukaryota</taxon>
        <taxon>Viridiplantae</taxon>
        <taxon>Streptophyta</taxon>
        <taxon>Embryophyta</taxon>
        <taxon>Tracheophyta</taxon>
        <taxon>Spermatophyta</taxon>
        <taxon>Magnoliopsida</taxon>
        <taxon>eudicotyledons</taxon>
        <taxon>Gunneridae</taxon>
        <taxon>Pentapetalae</taxon>
        <taxon>asterids</taxon>
        <taxon>lamiids</taxon>
        <taxon>Solanales</taxon>
        <taxon>Convolvulaceae</taxon>
        <taxon>Cuscuteae</taxon>
        <taxon>Cuscuta</taxon>
        <taxon>Cuscuta subgen. Cuscuta</taxon>
    </lineage>
</organism>
<accession>A0A9P1EDI5</accession>
<evidence type="ECO:0000313" key="3">
    <source>
        <dbReference type="Proteomes" id="UP001152484"/>
    </source>
</evidence>
<comment type="caution">
    <text evidence="2">The sequence shown here is derived from an EMBL/GenBank/DDBJ whole genome shotgun (WGS) entry which is preliminary data.</text>
</comment>
<feature type="transmembrane region" description="Helical" evidence="1">
    <location>
        <begin position="38"/>
        <end position="63"/>
    </location>
</feature>